<comment type="subcellular location">
    <subcellularLocation>
        <location evidence="1">Nucleus</location>
        <location evidence="1">Nucleolus</location>
    </subcellularLocation>
</comment>
<dbReference type="Pfam" id="PF10447">
    <property type="entry name" value="EXOSC1"/>
    <property type="match status" value="1"/>
</dbReference>
<evidence type="ECO:0008006" key="8">
    <source>
        <dbReference type="Google" id="ProtNLM"/>
    </source>
</evidence>
<dbReference type="Proteomes" id="UP000818624">
    <property type="component" value="Chromosome 1"/>
</dbReference>
<evidence type="ECO:0000313" key="7">
    <source>
        <dbReference type="Proteomes" id="UP000818624"/>
    </source>
</evidence>
<dbReference type="SUPFAM" id="SSF50249">
    <property type="entry name" value="Nucleic acid-binding proteins"/>
    <property type="match status" value="1"/>
</dbReference>
<keyword evidence="2" id="KW-0963">Cytoplasm</keyword>
<accession>A0ABY8EKI8</accession>
<dbReference type="Gene3D" id="2.40.50.140">
    <property type="entry name" value="Nucleic acid-binding proteins"/>
    <property type="match status" value="1"/>
</dbReference>
<reference evidence="6 7" key="1">
    <citation type="journal article" date="2020" name="Elife">
        <title>Loss of centromere function drives karyotype evolution in closely related Malassezia species.</title>
        <authorList>
            <person name="Sankaranarayanan S.R."/>
            <person name="Ianiri G."/>
            <person name="Coelho M.A."/>
            <person name="Reza M.H."/>
            <person name="Thimmappa B.C."/>
            <person name="Ganguly P."/>
            <person name="Vadnala R.N."/>
            <person name="Sun S."/>
            <person name="Siddharthan R."/>
            <person name="Tellgren-Roth C."/>
            <person name="Dawson T.L."/>
            <person name="Heitman J."/>
            <person name="Sanyal K."/>
        </authorList>
    </citation>
    <scope>NUCLEOTIDE SEQUENCE [LARGE SCALE GENOMIC DNA]</scope>
    <source>
        <strain evidence="6">CBS14141</strain>
    </source>
</reference>
<sequence length="231" mass="24185">MNEDAPLVLPGQPLQVPARANVTPGPGTYSHGEYLVASRVGHVQDDINDPARRRAGREAVAKVVGTKPPLVIPGPESTVIGRVTRVTPRQATVSILVVDGLPCGGALGQGAGARGNHAAGEGIDGVDFQGVVRAQDVRTTDKDSVVLKECFRPGDIIRATVISLGDARSYYLSTAGNHLGVLHATSSDMGGQEHAAWAPVGRAMQPVSWKEMADPVTGTVEPRKVAKPDWV</sequence>
<evidence type="ECO:0000256" key="2">
    <source>
        <dbReference type="ARBA" id="ARBA00022490"/>
    </source>
</evidence>
<feature type="domain" description="Exosome complex component CSL4 C-terminal" evidence="4">
    <location>
        <begin position="72"/>
        <end position="164"/>
    </location>
</feature>
<dbReference type="InterPro" id="IPR025721">
    <property type="entry name" value="Exosome_cplx_N_dom"/>
</dbReference>
<evidence type="ECO:0000259" key="4">
    <source>
        <dbReference type="Pfam" id="PF10447"/>
    </source>
</evidence>
<keyword evidence="3" id="KW-0271">Exosome</keyword>
<protein>
    <recommendedName>
        <fullName evidence="8">Exosome complex component CSL4</fullName>
    </recommendedName>
</protein>
<dbReference type="InterPro" id="IPR019495">
    <property type="entry name" value="EXOSC1_C"/>
</dbReference>
<dbReference type="Pfam" id="PF14382">
    <property type="entry name" value="ECR1_N"/>
    <property type="match status" value="1"/>
</dbReference>
<evidence type="ECO:0000256" key="1">
    <source>
        <dbReference type="ARBA" id="ARBA00004604"/>
    </source>
</evidence>
<gene>
    <name evidence="6" type="ORF">GLX27_000732</name>
</gene>
<dbReference type="PANTHER" id="PTHR12686">
    <property type="entry name" value="3'-5' EXORIBONUCLEASE CSL4-RELATED"/>
    <property type="match status" value="1"/>
</dbReference>
<keyword evidence="7" id="KW-1185">Reference proteome</keyword>
<evidence type="ECO:0000259" key="5">
    <source>
        <dbReference type="Pfam" id="PF14382"/>
    </source>
</evidence>
<dbReference type="InterPro" id="IPR039771">
    <property type="entry name" value="Csl4"/>
</dbReference>
<dbReference type="InterPro" id="IPR012340">
    <property type="entry name" value="NA-bd_OB-fold"/>
</dbReference>
<name>A0ABY8EKI8_MALFU</name>
<feature type="domain" description="Exosome complex component N-terminal" evidence="5">
    <location>
        <begin position="7"/>
        <end position="44"/>
    </location>
</feature>
<evidence type="ECO:0000256" key="3">
    <source>
        <dbReference type="ARBA" id="ARBA00022835"/>
    </source>
</evidence>
<dbReference type="EMBL" id="CP046234">
    <property type="protein sequence ID" value="WFD46103.1"/>
    <property type="molecule type" value="Genomic_DNA"/>
</dbReference>
<evidence type="ECO:0000313" key="6">
    <source>
        <dbReference type="EMBL" id="WFD46103.1"/>
    </source>
</evidence>
<organism evidence="6 7">
    <name type="scientific">Malassezia furfur</name>
    <name type="common">Pityriasis versicolor infection agent</name>
    <name type="synonym">Pityrosporum furfur</name>
    <dbReference type="NCBI Taxonomy" id="55194"/>
    <lineage>
        <taxon>Eukaryota</taxon>
        <taxon>Fungi</taxon>
        <taxon>Dikarya</taxon>
        <taxon>Basidiomycota</taxon>
        <taxon>Ustilaginomycotina</taxon>
        <taxon>Malasseziomycetes</taxon>
        <taxon>Malasseziales</taxon>
        <taxon>Malasseziaceae</taxon>
        <taxon>Malassezia</taxon>
    </lineage>
</organism>
<dbReference type="SUPFAM" id="SSF110324">
    <property type="entry name" value="Ribosomal L27 protein-like"/>
    <property type="match status" value="1"/>
</dbReference>
<proteinExistence type="predicted"/>
<dbReference type="PANTHER" id="PTHR12686:SF8">
    <property type="entry name" value="EXOSOME COMPLEX COMPONENT CSL4"/>
    <property type="match status" value="1"/>
</dbReference>